<dbReference type="PANTHER" id="PTHR12202">
    <property type="entry name" value="ESF1 HOMOLOG"/>
    <property type="match status" value="1"/>
</dbReference>
<feature type="domain" description="NUC153" evidence="6">
    <location>
        <begin position="684"/>
        <end position="712"/>
    </location>
</feature>
<dbReference type="GO" id="GO:0005730">
    <property type="term" value="C:nucleolus"/>
    <property type="evidence" value="ECO:0007669"/>
    <property type="project" value="UniProtKB-SubCell"/>
</dbReference>
<feature type="compositionally biased region" description="Polar residues" evidence="5">
    <location>
        <begin position="461"/>
        <end position="471"/>
    </location>
</feature>
<feature type="domain" description="ESF1 RRM" evidence="7">
    <location>
        <begin position="228"/>
        <end position="388"/>
    </location>
</feature>
<keyword evidence="3" id="KW-0175">Coiled coil</keyword>
<dbReference type="Pfam" id="PF08159">
    <property type="entry name" value="NUC153"/>
    <property type="match status" value="1"/>
</dbReference>
<feature type="compositionally biased region" description="Basic and acidic residues" evidence="5">
    <location>
        <begin position="642"/>
        <end position="651"/>
    </location>
</feature>
<name>A0A1D2N110_ORCCI</name>
<feature type="compositionally biased region" description="Basic residues" evidence="5">
    <location>
        <begin position="541"/>
        <end position="554"/>
    </location>
</feature>
<keyword evidence="9" id="KW-1185">Reference proteome</keyword>
<gene>
    <name evidence="8" type="ORF">Ocin01_07721</name>
</gene>
<evidence type="ECO:0000259" key="6">
    <source>
        <dbReference type="Pfam" id="PF08159"/>
    </source>
</evidence>
<dbReference type="InterPro" id="IPR012580">
    <property type="entry name" value="NUC153"/>
</dbReference>
<feature type="compositionally biased region" description="Basic and acidic residues" evidence="5">
    <location>
        <begin position="77"/>
        <end position="112"/>
    </location>
</feature>
<feature type="region of interest" description="Disordered" evidence="5">
    <location>
        <begin position="447"/>
        <end position="476"/>
    </location>
</feature>
<evidence type="ECO:0000313" key="9">
    <source>
        <dbReference type="Proteomes" id="UP000094527"/>
    </source>
</evidence>
<feature type="compositionally biased region" description="Basic and acidic residues" evidence="5">
    <location>
        <begin position="612"/>
        <end position="623"/>
    </location>
</feature>
<feature type="compositionally biased region" description="Basic residues" evidence="5">
    <location>
        <begin position="600"/>
        <end position="611"/>
    </location>
</feature>
<dbReference type="Proteomes" id="UP000094527">
    <property type="component" value="Unassembled WGS sequence"/>
</dbReference>
<feature type="compositionally biased region" description="Basic and acidic residues" evidence="5">
    <location>
        <begin position="514"/>
        <end position="540"/>
    </location>
</feature>
<dbReference type="InterPro" id="IPR056750">
    <property type="entry name" value="RRM_ESF1"/>
</dbReference>
<proteinExistence type="inferred from homology"/>
<dbReference type="GO" id="GO:0006364">
    <property type="term" value="P:rRNA processing"/>
    <property type="evidence" value="ECO:0007669"/>
    <property type="project" value="InterPro"/>
</dbReference>
<dbReference type="GO" id="GO:0003723">
    <property type="term" value="F:RNA binding"/>
    <property type="evidence" value="ECO:0007669"/>
    <property type="project" value="TreeGrafter"/>
</dbReference>
<dbReference type="PANTHER" id="PTHR12202:SF0">
    <property type="entry name" value="ESF1 HOMOLOG"/>
    <property type="match status" value="1"/>
</dbReference>
<feature type="compositionally biased region" description="Acidic residues" evidence="5">
    <location>
        <begin position="565"/>
        <end position="584"/>
    </location>
</feature>
<feature type="compositionally biased region" description="Basic and acidic residues" evidence="5">
    <location>
        <begin position="664"/>
        <end position="677"/>
    </location>
</feature>
<accession>A0A1D2N110</accession>
<organism evidence="8 9">
    <name type="scientific">Orchesella cincta</name>
    <name type="common">Springtail</name>
    <name type="synonym">Podura cincta</name>
    <dbReference type="NCBI Taxonomy" id="48709"/>
    <lineage>
        <taxon>Eukaryota</taxon>
        <taxon>Metazoa</taxon>
        <taxon>Ecdysozoa</taxon>
        <taxon>Arthropoda</taxon>
        <taxon>Hexapoda</taxon>
        <taxon>Collembola</taxon>
        <taxon>Entomobryomorpha</taxon>
        <taxon>Entomobryoidea</taxon>
        <taxon>Orchesellidae</taxon>
        <taxon>Orchesellinae</taxon>
        <taxon>Orchesella</taxon>
    </lineage>
</organism>
<comment type="subcellular location">
    <subcellularLocation>
        <location evidence="1">Nucleus</location>
        <location evidence="1">Nucleolus</location>
    </subcellularLocation>
</comment>
<evidence type="ECO:0000256" key="2">
    <source>
        <dbReference type="ARBA" id="ARBA00009087"/>
    </source>
</evidence>
<feature type="compositionally biased region" description="Basic and acidic residues" evidence="5">
    <location>
        <begin position="163"/>
        <end position="185"/>
    </location>
</feature>
<dbReference type="OrthoDB" id="431825at2759"/>
<dbReference type="OMA" id="YEMEMSW"/>
<feature type="compositionally biased region" description="Acidic residues" evidence="5">
    <location>
        <begin position="122"/>
        <end position="149"/>
    </location>
</feature>
<feature type="compositionally biased region" description="Acidic residues" evidence="5">
    <location>
        <begin position="187"/>
        <end position="206"/>
    </location>
</feature>
<evidence type="ECO:0000256" key="5">
    <source>
        <dbReference type="SAM" id="MobiDB-lite"/>
    </source>
</evidence>
<evidence type="ECO:0000259" key="7">
    <source>
        <dbReference type="Pfam" id="PF25121"/>
    </source>
</evidence>
<evidence type="ECO:0000256" key="1">
    <source>
        <dbReference type="ARBA" id="ARBA00004604"/>
    </source>
</evidence>
<sequence length="778" mass="89105">MDRKKKKVSGAPTKTLDSVKDVRFAHILKNPVYRPVPKKEKKIDIDTRFQGMFSDEKFKLKYKIDKRGRPVETTTDENLKRYYNLEEGGEGEKDKEVDGGKTKTSKKEKSKEVIVTSKQKVEDDDDDDDEEEEETEDESDSGESDEEIEGVVKEDDMTAPVKLKVDQATRKKLHSNEIDYARGEADFTSDESSDEDSDSSSEDENEVSLVHDWGELDKDADRVEDGSRRLALCNMDWDRVRAVDLMVLLSSFLPAGGVLESVKIYPSEFGKQRMADEDVHGPKELIGDGVKTEICSDEEDENSGDGSVGDSEDEDGEGSRYHREKLRQYQLNRLKYYYAVAEFDCRETAEKVYAECDGMEYESSAAKVDLRFVPDEMTFDDEPKDSCTSMPDSTKYRPRFFTTTALQQIKVDLTWDETDPLRKELTEKIFDPKEKVDDDDIRAYLATSSESEEEDDGADANQGSAEVPQKSSKQDAISKYKALLQSIDSSEKKKKEKDCEMEITWGVGLKETTEKLVKKKMEEEEKSKRTPWEEMQDKQKEKRKQRKYERKRKVSKGDSDSDSSGNEDDQQPFSDDDVDVDMSDEFFRSEMQSNDILKEHAKKSKKTKPQKPIRDGKPAKDPSLELLLMDDDDNKKHFSLKKIIDNENDSKAKKKRNMKKKRKLAEEAANDSKKADDFEIDVGDQRFSALFNSHHYNVDPSDPNFKKTKAMERIIAEKQKRRGHGPAAVETPSTSNETDAEVLSKKLGISKKAELSYLVKSIKRNTENLKTKKTKVRR</sequence>
<feature type="region of interest" description="Disordered" evidence="5">
    <location>
        <begin position="64"/>
        <end position="212"/>
    </location>
</feature>
<feature type="region of interest" description="Disordered" evidence="5">
    <location>
        <begin position="296"/>
        <end position="321"/>
    </location>
</feature>
<keyword evidence="4" id="KW-0539">Nucleus</keyword>
<evidence type="ECO:0000313" key="8">
    <source>
        <dbReference type="EMBL" id="ODM98959.1"/>
    </source>
</evidence>
<dbReference type="InterPro" id="IPR039754">
    <property type="entry name" value="Esf1"/>
</dbReference>
<feature type="compositionally biased region" description="Basic residues" evidence="5">
    <location>
        <begin position="652"/>
        <end position="663"/>
    </location>
</feature>
<dbReference type="AlphaFoldDB" id="A0A1D2N110"/>
<dbReference type="EMBL" id="LJIJ01000307">
    <property type="protein sequence ID" value="ODM98959.1"/>
    <property type="molecule type" value="Genomic_DNA"/>
</dbReference>
<feature type="region of interest" description="Disordered" evidence="5">
    <location>
        <begin position="717"/>
        <end position="741"/>
    </location>
</feature>
<reference evidence="8 9" key="1">
    <citation type="journal article" date="2016" name="Genome Biol. Evol.">
        <title>Gene Family Evolution Reflects Adaptation to Soil Environmental Stressors in the Genome of the Collembolan Orchesella cincta.</title>
        <authorList>
            <person name="Faddeeva-Vakhrusheva A."/>
            <person name="Derks M.F."/>
            <person name="Anvar S.Y."/>
            <person name="Agamennone V."/>
            <person name="Suring W."/>
            <person name="Smit S."/>
            <person name="van Straalen N.M."/>
            <person name="Roelofs D."/>
        </authorList>
    </citation>
    <scope>NUCLEOTIDE SEQUENCE [LARGE SCALE GENOMIC DNA]</scope>
    <source>
        <tissue evidence="8">Mixed pool</tissue>
    </source>
</reference>
<comment type="similarity">
    <text evidence="2">Belongs to the ESF1 family.</text>
</comment>
<dbReference type="STRING" id="48709.A0A1D2N110"/>
<evidence type="ECO:0000256" key="3">
    <source>
        <dbReference type="ARBA" id="ARBA00023054"/>
    </source>
</evidence>
<protein>
    <submittedName>
        <fullName evidence="8">Uncharacterized protein</fullName>
    </submittedName>
</protein>
<feature type="region of interest" description="Disordered" evidence="5">
    <location>
        <begin position="514"/>
        <end position="677"/>
    </location>
</feature>
<dbReference type="Pfam" id="PF25121">
    <property type="entry name" value="RRM_ESF1"/>
    <property type="match status" value="1"/>
</dbReference>
<evidence type="ECO:0000256" key="4">
    <source>
        <dbReference type="ARBA" id="ARBA00023242"/>
    </source>
</evidence>
<comment type="caution">
    <text evidence="8">The sequence shown here is derived from an EMBL/GenBank/DDBJ whole genome shotgun (WGS) entry which is preliminary data.</text>
</comment>